<keyword evidence="9" id="KW-1185">Reference proteome</keyword>
<comment type="subcellular location">
    <subcellularLocation>
        <location evidence="1">Cell membrane</location>
        <topology evidence="1">Multi-pass membrane protein</topology>
    </subcellularLocation>
</comment>
<accession>A0ABP7PM63</accession>
<feature type="transmembrane region" description="Helical" evidence="6">
    <location>
        <begin position="50"/>
        <end position="69"/>
    </location>
</feature>
<dbReference type="InterPro" id="IPR008457">
    <property type="entry name" value="Cu-R_CopD_dom"/>
</dbReference>
<dbReference type="Pfam" id="PF05425">
    <property type="entry name" value="CopD"/>
    <property type="match status" value="1"/>
</dbReference>
<dbReference type="RefSeq" id="WP_344785436.1">
    <property type="nucleotide sequence ID" value="NZ_BAAAZW010000010.1"/>
</dbReference>
<feature type="transmembrane region" description="Helical" evidence="6">
    <location>
        <begin position="215"/>
        <end position="235"/>
    </location>
</feature>
<evidence type="ECO:0000313" key="8">
    <source>
        <dbReference type="EMBL" id="GAA3967984.1"/>
    </source>
</evidence>
<proteinExistence type="predicted"/>
<keyword evidence="5 6" id="KW-0472">Membrane</keyword>
<feature type="transmembrane region" description="Helical" evidence="6">
    <location>
        <begin position="256"/>
        <end position="278"/>
    </location>
</feature>
<reference evidence="9" key="1">
    <citation type="journal article" date="2019" name="Int. J. Syst. Evol. Microbiol.">
        <title>The Global Catalogue of Microorganisms (GCM) 10K type strain sequencing project: providing services to taxonomists for standard genome sequencing and annotation.</title>
        <authorList>
            <consortium name="The Broad Institute Genomics Platform"/>
            <consortium name="The Broad Institute Genome Sequencing Center for Infectious Disease"/>
            <person name="Wu L."/>
            <person name="Ma J."/>
        </authorList>
    </citation>
    <scope>NUCLEOTIDE SEQUENCE [LARGE SCALE GENOMIC DNA]</scope>
    <source>
        <strain evidence="9">JCM 16923</strain>
    </source>
</reference>
<feature type="domain" description="Copper resistance protein D" evidence="7">
    <location>
        <begin position="177"/>
        <end position="276"/>
    </location>
</feature>
<keyword evidence="4 6" id="KW-1133">Transmembrane helix</keyword>
<keyword evidence="3 6" id="KW-0812">Transmembrane</keyword>
<keyword evidence="2" id="KW-1003">Cell membrane</keyword>
<feature type="transmembrane region" description="Helical" evidence="6">
    <location>
        <begin position="146"/>
        <end position="169"/>
    </location>
</feature>
<feature type="transmembrane region" description="Helical" evidence="6">
    <location>
        <begin position="25"/>
        <end position="43"/>
    </location>
</feature>
<dbReference type="PANTHER" id="PTHR34820">
    <property type="entry name" value="INNER MEMBRANE PROTEIN YEBZ"/>
    <property type="match status" value="1"/>
</dbReference>
<evidence type="ECO:0000256" key="4">
    <source>
        <dbReference type="ARBA" id="ARBA00022989"/>
    </source>
</evidence>
<dbReference type="InterPro" id="IPR032694">
    <property type="entry name" value="CopC/D"/>
</dbReference>
<evidence type="ECO:0000256" key="6">
    <source>
        <dbReference type="SAM" id="Phobius"/>
    </source>
</evidence>
<evidence type="ECO:0000256" key="3">
    <source>
        <dbReference type="ARBA" id="ARBA00022692"/>
    </source>
</evidence>
<dbReference type="PANTHER" id="PTHR34820:SF4">
    <property type="entry name" value="INNER MEMBRANE PROTEIN YEBZ"/>
    <property type="match status" value="1"/>
</dbReference>
<feature type="transmembrane region" description="Helical" evidence="6">
    <location>
        <begin position="181"/>
        <end position="203"/>
    </location>
</feature>
<gene>
    <name evidence="8" type="ORF">GCM10022231_31220</name>
</gene>
<evidence type="ECO:0000256" key="1">
    <source>
        <dbReference type="ARBA" id="ARBA00004651"/>
    </source>
</evidence>
<feature type="transmembrane region" description="Helical" evidence="6">
    <location>
        <begin position="89"/>
        <end position="112"/>
    </location>
</feature>
<protein>
    <recommendedName>
        <fullName evidence="7">Copper resistance protein D domain-containing protein</fullName>
    </recommendedName>
</protein>
<evidence type="ECO:0000256" key="2">
    <source>
        <dbReference type="ARBA" id="ARBA00022475"/>
    </source>
</evidence>
<evidence type="ECO:0000256" key="5">
    <source>
        <dbReference type="ARBA" id="ARBA00023136"/>
    </source>
</evidence>
<dbReference type="Proteomes" id="UP001418444">
    <property type="component" value="Unassembled WGS sequence"/>
</dbReference>
<sequence>MLAGLVLCAVLAGVAGPEASAWPGGLALGAACLLLGLGALGYVDAEPSRALIAATAGFWGGASLIAAWLQLAERSGRSPAELRVDDLVIGVESGLGLLVCVAGAIVVLAWAYRPFAPEILVAVVAAAGVMAIATTGHAATGVWAPLLVGAHALAAAWWAGTLAALALTVRGRGGWARSLPGFSRYALVAVAVLTATGVLAALGELGLSADWVQTGYGRVVLAKAAVLVAAVMLAARHRRTWVPGAARHRTPEDVSLRRAVSETALLAVALGLAAGLAATAPGVG</sequence>
<comment type="caution">
    <text evidence="8">The sequence shown here is derived from an EMBL/GenBank/DDBJ whole genome shotgun (WGS) entry which is preliminary data.</text>
</comment>
<evidence type="ECO:0000259" key="7">
    <source>
        <dbReference type="Pfam" id="PF05425"/>
    </source>
</evidence>
<name>A0ABP7PM63_9ACTN</name>
<organism evidence="8 9">
    <name type="scientific">Gordonia caeni</name>
    <dbReference type="NCBI Taxonomy" id="1007097"/>
    <lineage>
        <taxon>Bacteria</taxon>
        <taxon>Bacillati</taxon>
        <taxon>Actinomycetota</taxon>
        <taxon>Actinomycetes</taxon>
        <taxon>Mycobacteriales</taxon>
        <taxon>Gordoniaceae</taxon>
        <taxon>Gordonia</taxon>
    </lineage>
</organism>
<evidence type="ECO:0000313" key="9">
    <source>
        <dbReference type="Proteomes" id="UP001418444"/>
    </source>
</evidence>
<feature type="transmembrane region" description="Helical" evidence="6">
    <location>
        <begin position="119"/>
        <end position="140"/>
    </location>
</feature>
<dbReference type="EMBL" id="BAAAZW010000010">
    <property type="protein sequence ID" value="GAA3967984.1"/>
    <property type="molecule type" value="Genomic_DNA"/>
</dbReference>